<comment type="caution">
    <text evidence="1">The sequence shown here is derived from an EMBL/GenBank/DDBJ whole genome shotgun (WGS) entry which is preliminary data.</text>
</comment>
<gene>
    <name evidence="1" type="ORF">FHS77_002777</name>
</gene>
<dbReference type="Proteomes" id="UP000555393">
    <property type="component" value="Unassembled WGS sequence"/>
</dbReference>
<evidence type="ECO:0000313" key="2">
    <source>
        <dbReference type="Proteomes" id="UP000555393"/>
    </source>
</evidence>
<dbReference type="AlphaFoldDB" id="A0A841LV29"/>
<reference evidence="1 2" key="1">
    <citation type="submission" date="2020-08" db="EMBL/GenBank/DDBJ databases">
        <title>Genomic Encyclopedia of Type Strains, Phase IV (KMG-IV): sequencing the most valuable type-strain genomes for metagenomic binning, comparative biology and taxonomic classification.</title>
        <authorList>
            <person name="Goeker M."/>
        </authorList>
    </citation>
    <scope>NUCLEOTIDE SEQUENCE [LARGE SCALE GENOMIC DNA]</scope>
    <source>
        <strain evidence="1 2">DSM 22336</strain>
    </source>
</reference>
<dbReference type="RefSeq" id="WP_184224271.1">
    <property type="nucleotide sequence ID" value="NZ_JACIIU010000019.1"/>
</dbReference>
<organism evidence="1 2">
    <name type="scientific">Paenochrobactrum gallinarii</name>
    <dbReference type="NCBI Taxonomy" id="643673"/>
    <lineage>
        <taxon>Bacteria</taxon>
        <taxon>Pseudomonadati</taxon>
        <taxon>Pseudomonadota</taxon>
        <taxon>Alphaproteobacteria</taxon>
        <taxon>Hyphomicrobiales</taxon>
        <taxon>Brucellaceae</taxon>
        <taxon>Paenochrobactrum</taxon>
    </lineage>
</organism>
<proteinExistence type="predicted"/>
<sequence>MQNSYVPGGDAKAIAEIAKARFGSFEKMFEYHGWPERGSDMMRKVQTRVAETYGSVKAFEVHFRSGADR</sequence>
<dbReference type="EMBL" id="JACIIU010000019">
    <property type="protein sequence ID" value="MBB6262205.1"/>
    <property type="molecule type" value="Genomic_DNA"/>
</dbReference>
<evidence type="ECO:0000313" key="1">
    <source>
        <dbReference type="EMBL" id="MBB6262205.1"/>
    </source>
</evidence>
<keyword evidence="2" id="KW-1185">Reference proteome</keyword>
<protein>
    <submittedName>
        <fullName evidence="1">Uncharacterized protein</fullName>
    </submittedName>
</protein>
<accession>A0A841LV29</accession>
<name>A0A841LV29_9HYPH</name>